<dbReference type="Proteomes" id="UP000238916">
    <property type="component" value="Unassembled WGS sequence"/>
</dbReference>
<proteinExistence type="predicted"/>
<accession>A0A2U3L618</accession>
<organism evidence="1 2">
    <name type="scientific">Candidatus Desulfosporosinus infrequens</name>
    <dbReference type="NCBI Taxonomy" id="2043169"/>
    <lineage>
        <taxon>Bacteria</taxon>
        <taxon>Bacillati</taxon>
        <taxon>Bacillota</taxon>
        <taxon>Clostridia</taxon>
        <taxon>Eubacteriales</taxon>
        <taxon>Desulfitobacteriaceae</taxon>
        <taxon>Desulfosporosinus</taxon>
    </lineage>
</organism>
<evidence type="ECO:0000313" key="1">
    <source>
        <dbReference type="EMBL" id="SPF47351.1"/>
    </source>
</evidence>
<sequence>MFLNSSIKLHKKLKNAIKRNCIEQTDKWRHDTYLTSPSTQTTNTPFNKPPDVWELVYWGAINILRIGLSTLFPTYPQF</sequence>
<protein>
    <submittedName>
        <fullName evidence="1">Uncharacterized protein</fullName>
    </submittedName>
</protein>
<gene>
    <name evidence="1" type="ORF">SBF1_3850006</name>
</gene>
<dbReference type="EMBL" id="OMOF01000318">
    <property type="protein sequence ID" value="SPF47351.1"/>
    <property type="molecule type" value="Genomic_DNA"/>
</dbReference>
<reference evidence="2" key="1">
    <citation type="submission" date="2018-02" db="EMBL/GenBank/DDBJ databases">
        <authorList>
            <person name="Hausmann B."/>
        </authorList>
    </citation>
    <scope>NUCLEOTIDE SEQUENCE [LARGE SCALE GENOMIC DNA]</scope>
    <source>
        <strain evidence="2">Peat soil MAG SbF1</strain>
    </source>
</reference>
<dbReference type="AlphaFoldDB" id="A0A2U3L618"/>
<name>A0A2U3L618_9FIRM</name>
<evidence type="ECO:0000313" key="2">
    <source>
        <dbReference type="Proteomes" id="UP000238916"/>
    </source>
</evidence>